<keyword evidence="2" id="KW-1185">Reference proteome</keyword>
<sequence length="155" mass="18513">MRVLENDDHIRLIGLKEKKQLSIFKSELDGKLQRWRWGKLKSENRNMILQSLLLEIDNLLKPDLCGMNSNAPKAEWIKTHKCIIGEHQEEIQSTKKLDKPQEHKLMEKPFQRELMKILSPWLESKWKFSSHVKCYVRDQELELMFPYFVSCIAFT</sequence>
<gene>
    <name evidence="1" type="ORF">Bca52824_075022</name>
</gene>
<evidence type="ECO:0000313" key="1">
    <source>
        <dbReference type="EMBL" id="KAG2255728.1"/>
    </source>
</evidence>
<evidence type="ECO:0000313" key="2">
    <source>
        <dbReference type="Proteomes" id="UP000886595"/>
    </source>
</evidence>
<protein>
    <submittedName>
        <fullName evidence="1">Uncharacterized protein</fullName>
    </submittedName>
</protein>
<dbReference type="AlphaFoldDB" id="A0A8X7PRL0"/>
<dbReference type="Proteomes" id="UP000886595">
    <property type="component" value="Unassembled WGS sequence"/>
</dbReference>
<name>A0A8X7PRL0_BRACI</name>
<proteinExistence type="predicted"/>
<accession>A0A8X7PRL0</accession>
<organism evidence="1 2">
    <name type="scientific">Brassica carinata</name>
    <name type="common">Ethiopian mustard</name>
    <name type="synonym">Abyssinian cabbage</name>
    <dbReference type="NCBI Taxonomy" id="52824"/>
    <lineage>
        <taxon>Eukaryota</taxon>
        <taxon>Viridiplantae</taxon>
        <taxon>Streptophyta</taxon>
        <taxon>Embryophyta</taxon>
        <taxon>Tracheophyta</taxon>
        <taxon>Spermatophyta</taxon>
        <taxon>Magnoliopsida</taxon>
        <taxon>eudicotyledons</taxon>
        <taxon>Gunneridae</taxon>
        <taxon>Pentapetalae</taxon>
        <taxon>rosids</taxon>
        <taxon>malvids</taxon>
        <taxon>Brassicales</taxon>
        <taxon>Brassicaceae</taxon>
        <taxon>Brassiceae</taxon>
        <taxon>Brassica</taxon>
    </lineage>
</organism>
<comment type="caution">
    <text evidence="1">The sequence shown here is derived from an EMBL/GenBank/DDBJ whole genome shotgun (WGS) entry which is preliminary data.</text>
</comment>
<dbReference type="EMBL" id="JAAMPC010000015">
    <property type="protein sequence ID" value="KAG2255728.1"/>
    <property type="molecule type" value="Genomic_DNA"/>
</dbReference>
<reference evidence="1 2" key="1">
    <citation type="submission" date="2020-02" db="EMBL/GenBank/DDBJ databases">
        <authorList>
            <person name="Ma Q."/>
            <person name="Huang Y."/>
            <person name="Song X."/>
            <person name="Pei D."/>
        </authorList>
    </citation>
    <scope>NUCLEOTIDE SEQUENCE [LARGE SCALE GENOMIC DNA]</scope>
    <source>
        <strain evidence="1">Sxm20200214</strain>
        <tissue evidence="1">Leaf</tissue>
    </source>
</reference>